<evidence type="ECO:0000256" key="2">
    <source>
        <dbReference type="ARBA" id="ARBA00022771"/>
    </source>
</evidence>
<organism evidence="7 8">
    <name type="scientific">Silurus asotus</name>
    <name type="common">Amur catfish</name>
    <name type="synonym">Parasilurus asotus</name>
    <dbReference type="NCBI Taxonomy" id="30991"/>
    <lineage>
        <taxon>Eukaryota</taxon>
        <taxon>Metazoa</taxon>
        <taxon>Chordata</taxon>
        <taxon>Craniata</taxon>
        <taxon>Vertebrata</taxon>
        <taxon>Euteleostomi</taxon>
        <taxon>Actinopterygii</taxon>
        <taxon>Neopterygii</taxon>
        <taxon>Teleostei</taxon>
        <taxon>Ostariophysi</taxon>
        <taxon>Siluriformes</taxon>
        <taxon>Siluridae</taxon>
        <taxon>Silurus</taxon>
    </lineage>
</organism>
<dbReference type="Gene3D" id="3.30.40.10">
    <property type="entry name" value="Zinc/RING finger domain, C3HC4 (zinc finger)"/>
    <property type="match status" value="1"/>
</dbReference>
<accession>A0AAD5FIY9</accession>
<gene>
    <name evidence="7" type="ORF">C0J50_22859</name>
</gene>
<evidence type="ECO:0000313" key="7">
    <source>
        <dbReference type="EMBL" id="KAI5617563.1"/>
    </source>
</evidence>
<dbReference type="PANTHER" id="PTHR45931">
    <property type="entry name" value="SI:CH211-59O9.10"/>
    <property type="match status" value="1"/>
</dbReference>
<dbReference type="FunFam" id="3.30.40.10:FF:000922">
    <property type="entry name" value="RING finger protein 38"/>
    <property type="match status" value="1"/>
</dbReference>
<feature type="region of interest" description="Disordered" evidence="5">
    <location>
        <begin position="253"/>
        <end position="282"/>
    </location>
</feature>
<feature type="region of interest" description="Disordered" evidence="5">
    <location>
        <begin position="199"/>
        <end position="220"/>
    </location>
</feature>
<keyword evidence="3" id="KW-0862">Zinc</keyword>
<evidence type="ECO:0000259" key="6">
    <source>
        <dbReference type="PROSITE" id="PS50089"/>
    </source>
</evidence>
<feature type="compositionally biased region" description="Polar residues" evidence="5">
    <location>
        <begin position="256"/>
        <end position="266"/>
    </location>
</feature>
<keyword evidence="8" id="KW-1185">Reference proteome</keyword>
<feature type="compositionally biased region" description="Polar residues" evidence="5">
    <location>
        <begin position="203"/>
        <end position="214"/>
    </location>
</feature>
<name>A0AAD5FIY9_SILAS</name>
<evidence type="ECO:0000256" key="4">
    <source>
        <dbReference type="PROSITE-ProRule" id="PRU00175"/>
    </source>
</evidence>
<keyword evidence="1" id="KW-0479">Metal-binding</keyword>
<dbReference type="EMBL" id="MU551702">
    <property type="protein sequence ID" value="KAI5617563.1"/>
    <property type="molecule type" value="Genomic_DNA"/>
</dbReference>
<sequence length="440" mass="48799">MIPGYLNTTPCSQRTLKRRRLQEPVGGVHDVQTGIGRGFVPASSLLSEMTWLESPRPSQSTVSSSSTSAFLRSSSAPERSVLGAASAAGHICSRKTSPCGRASEQKILNKCNKERRAKKTSTFNSHGSSRCTSTTLSLGAVETHLHTTDTERGGGCIQEEIVVIDDDDDDMVVEATVRSIQMAEDEAFARSLQEQFDREEQFNQEQNRLQTTSPNRPPRNLPFNSYVGLSWISPWASMIHSSSFSELQQAMVVEQPSRQTRQTRGGRSSRHRNGPHVSLDMLDDSQGNNYEVCVYSAITVEPGYVDVVGGRQKASSSRLQLLTERAVLLPERVAPYQENRAPYPARSRRALSALLALEEIQGSVMGKKTLTKVEIERLPAKAYDPAHSAGKTECQICFSDYKKGEKLRMLPCFHDYHVKCIDRWLKENATCPICRADVST</sequence>
<dbReference type="InterPro" id="IPR001841">
    <property type="entry name" value="Znf_RING"/>
</dbReference>
<dbReference type="GO" id="GO:0005634">
    <property type="term" value="C:nucleus"/>
    <property type="evidence" value="ECO:0007669"/>
    <property type="project" value="TreeGrafter"/>
</dbReference>
<dbReference type="AlphaFoldDB" id="A0AAD5FIY9"/>
<dbReference type="SMART" id="SM00184">
    <property type="entry name" value="RING"/>
    <property type="match status" value="1"/>
</dbReference>
<dbReference type="SUPFAM" id="SSF57850">
    <property type="entry name" value="RING/U-box"/>
    <property type="match status" value="1"/>
</dbReference>
<dbReference type="CDD" id="cd16472">
    <property type="entry name" value="RING-H2_RNF38-like"/>
    <property type="match status" value="1"/>
</dbReference>
<dbReference type="InterPro" id="IPR051834">
    <property type="entry name" value="RING_finger_E3_ligase"/>
</dbReference>
<protein>
    <recommendedName>
        <fullName evidence="6">RING-type domain-containing protein</fullName>
    </recommendedName>
</protein>
<comment type="caution">
    <text evidence="7">The sequence shown here is derived from an EMBL/GenBank/DDBJ whole genome shotgun (WGS) entry which is preliminary data.</text>
</comment>
<dbReference type="InterPro" id="IPR013083">
    <property type="entry name" value="Znf_RING/FYVE/PHD"/>
</dbReference>
<dbReference type="Pfam" id="PF13639">
    <property type="entry name" value="zf-RING_2"/>
    <property type="match status" value="1"/>
</dbReference>
<reference evidence="7" key="1">
    <citation type="submission" date="2018-07" db="EMBL/GenBank/DDBJ databases">
        <title>Comparative genomics of catfishes provides insights into carnivory and benthic adaptation.</title>
        <authorList>
            <person name="Zhang Y."/>
            <person name="Wang D."/>
            <person name="Peng Z."/>
            <person name="Zheng S."/>
            <person name="Shao F."/>
            <person name="Tao W."/>
        </authorList>
    </citation>
    <scope>NUCLEOTIDE SEQUENCE</scope>
    <source>
        <strain evidence="7">Chongqing</strain>
    </source>
</reference>
<dbReference type="Proteomes" id="UP001205998">
    <property type="component" value="Unassembled WGS sequence"/>
</dbReference>
<dbReference type="PROSITE" id="PS50089">
    <property type="entry name" value="ZF_RING_2"/>
    <property type="match status" value="1"/>
</dbReference>
<dbReference type="PANTHER" id="PTHR45931:SF15">
    <property type="entry name" value="SI:CH211-59O9.10"/>
    <property type="match status" value="1"/>
</dbReference>
<evidence type="ECO:0000256" key="3">
    <source>
        <dbReference type="ARBA" id="ARBA00022833"/>
    </source>
</evidence>
<feature type="domain" description="RING-type" evidence="6">
    <location>
        <begin position="394"/>
        <end position="435"/>
    </location>
</feature>
<dbReference type="GO" id="GO:0061630">
    <property type="term" value="F:ubiquitin protein ligase activity"/>
    <property type="evidence" value="ECO:0007669"/>
    <property type="project" value="TreeGrafter"/>
</dbReference>
<dbReference type="GO" id="GO:0008270">
    <property type="term" value="F:zinc ion binding"/>
    <property type="evidence" value="ECO:0007669"/>
    <property type="project" value="UniProtKB-KW"/>
</dbReference>
<evidence type="ECO:0000256" key="5">
    <source>
        <dbReference type="SAM" id="MobiDB-lite"/>
    </source>
</evidence>
<dbReference type="GO" id="GO:0016567">
    <property type="term" value="P:protein ubiquitination"/>
    <property type="evidence" value="ECO:0007669"/>
    <property type="project" value="TreeGrafter"/>
</dbReference>
<evidence type="ECO:0000256" key="1">
    <source>
        <dbReference type="ARBA" id="ARBA00022723"/>
    </source>
</evidence>
<dbReference type="GO" id="GO:0006511">
    <property type="term" value="P:ubiquitin-dependent protein catabolic process"/>
    <property type="evidence" value="ECO:0007669"/>
    <property type="project" value="TreeGrafter"/>
</dbReference>
<dbReference type="GO" id="GO:0045893">
    <property type="term" value="P:positive regulation of DNA-templated transcription"/>
    <property type="evidence" value="ECO:0007669"/>
    <property type="project" value="TreeGrafter"/>
</dbReference>
<keyword evidence="2 4" id="KW-0863">Zinc-finger</keyword>
<evidence type="ECO:0000313" key="8">
    <source>
        <dbReference type="Proteomes" id="UP001205998"/>
    </source>
</evidence>
<proteinExistence type="predicted"/>